<dbReference type="Proteomes" id="UP000308836">
    <property type="component" value="Unassembled WGS sequence"/>
</dbReference>
<reference evidence="1" key="1">
    <citation type="submission" date="2019-04" db="EMBL/GenBank/DDBJ databases">
        <title>Microbes associate with the intestines of laboratory mice.</title>
        <authorList>
            <person name="Navarre W."/>
            <person name="Wong E."/>
            <person name="Huang K."/>
            <person name="Tropini C."/>
            <person name="Ng K."/>
            <person name="Yu B."/>
        </authorList>
    </citation>
    <scope>NUCLEOTIDE SEQUENCE</scope>
    <source>
        <strain evidence="1">NM09_H32</strain>
    </source>
</reference>
<gene>
    <name evidence="1" type="ORF">E5336_11450</name>
</gene>
<comment type="caution">
    <text evidence="1">The sequence shown here is derived from an EMBL/GenBank/DDBJ whole genome shotgun (WGS) entry which is preliminary data.</text>
</comment>
<accession>A0AC61R4K0</accession>
<proteinExistence type="predicted"/>
<name>A0AC61R4K0_9FIRM</name>
<evidence type="ECO:0000313" key="1">
    <source>
        <dbReference type="EMBL" id="TGY64852.1"/>
    </source>
</evidence>
<organism evidence="1 2">
    <name type="scientific">Dubosiella muris</name>
    <dbReference type="NCBI Taxonomy" id="3038133"/>
    <lineage>
        <taxon>Bacteria</taxon>
        <taxon>Bacillati</taxon>
        <taxon>Bacillota</taxon>
        <taxon>Erysipelotrichia</taxon>
        <taxon>Erysipelotrichales</taxon>
        <taxon>Erysipelotrichaceae</taxon>
        <taxon>Dubosiella</taxon>
    </lineage>
</organism>
<protein>
    <submittedName>
        <fullName evidence="1">Metallophosphoesterase</fullName>
    </submittedName>
</protein>
<sequence>MTKLQKTLFIAVAVLTACMMSICASLYHAIYIEPGEIAVNYQMIKNKKIPKDMYDVSIVYFTDLEYGKFQDQKRTDALFKKIEELHPDILIFGGDLFDAKYKTTDQDRQAMIDRFAALPASLGKFAVIGEQDLVNEERQTLVYDIYANSQVEVVDNSTRFLGNRSKSGIQLIGLRTDADFNQALANVDDTHYNLLVSHYADHLRNDALKNVSISYALAGNSHGTQILYPILGGYRKYPGNEKLNRDNGANLPFPYYISAGTGCIHVNARLNATPEIVYLIFSR</sequence>
<dbReference type="EMBL" id="SRYG01000031">
    <property type="protein sequence ID" value="TGY64852.1"/>
    <property type="molecule type" value="Genomic_DNA"/>
</dbReference>
<evidence type="ECO:0000313" key="2">
    <source>
        <dbReference type="Proteomes" id="UP000308836"/>
    </source>
</evidence>
<keyword evidence="2" id="KW-1185">Reference proteome</keyword>